<keyword evidence="2" id="KW-0175">Coiled coil</keyword>
<dbReference type="InterPro" id="IPR024455">
    <property type="entry name" value="Phage_capsid"/>
</dbReference>
<dbReference type="EMBL" id="QVIA01000041">
    <property type="protein sequence ID" value="RGC23833.1"/>
    <property type="molecule type" value="Genomic_DNA"/>
</dbReference>
<dbReference type="Gene3D" id="3.30.2320.10">
    <property type="entry name" value="hypothetical protein PF0899 domain"/>
    <property type="match status" value="1"/>
</dbReference>
<dbReference type="AlphaFoldDB" id="A0A3E2WEA4"/>
<feature type="domain" description="Phage capsid-like C-terminal" evidence="3">
    <location>
        <begin position="137"/>
        <end position="387"/>
    </location>
</feature>
<proteinExistence type="predicted"/>
<evidence type="ECO:0000256" key="2">
    <source>
        <dbReference type="SAM" id="Coils"/>
    </source>
</evidence>
<dbReference type="NCBIfam" id="TIGR01554">
    <property type="entry name" value="major_cap_HK97"/>
    <property type="match status" value="1"/>
</dbReference>
<name>A0A3E2WEA4_9FIRM</name>
<evidence type="ECO:0000313" key="5">
    <source>
        <dbReference type="Proteomes" id="UP000261111"/>
    </source>
</evidence>
<protein>
    <submittedName>
        <fullName evidence="4">Phage major capsid protein</fullName>
    </submittedName>
</protein>
<evidence type="ECO:0000313" key="4">
    <source>
        <dbReference type="EMBL" id="RGC23833.1"/>
    </source>
</evidence>
<feature type="coiled-coil region" evidence="2">
    <location>
        <begin position="19"/>
        <end position="90"/>
    </location>
</feature>
<dbReference type="RefSeq" id="WP_025654774.1">
    <property type="nucleotide sequence ID" value="NZ_QVIA01000041.1"/>
</dbReference>
<comment type="subcellular location">
    <subcellularLocation>
        <location evidence="1">Virion</location>
    </subcellularLocation>
</comment>
<dbReference type="Gene3D" id="3.30.2400.10">
    <property type="entry name" value="Major capsid protein gp5"/>
    <property type="match status" value="1"/>
</dbReference>
<organism evidence="4 5">
    <name type="scientific">Hungatella hathewayi</name>
    <dbReference type="NCBI Taxonomy" id="154046"/>
    <lineage>
        <taxon>Bacteria</taxon>
        <taxon>Bacillati</taxon>
        <taxon>Bacillota</taxon>
        <taxon>Clostridia</taxon>
        <taxon>Lachnospirales</taxon>
        <taxon>Lachnospiraceae</taxon>
        <taxon>Hungatella</taxon>
    </lineage>
</organism>
<gene>
    <name evidence="4" type="ORF">DWX41_21935</name>
</gene>
<dbReference type="SUPFAM" id="SSF56563">
    <property type="entry name" value="Major capsid protein gp5"/>
    <property type="match status" value="1"/>
</dbReference>
<comment type="caution">
    <text evidence="4">The sequence shown here is derived from an EMBL/GenBank/DDBJ whole genome shotgun (WGS) entry which is preliminary data.</text>
</comment>
<dbReference type="InterPro" id="IPR054612">
    <property type="entry name" value="Phage_capsid-like_C"/>
</dbReference>
<accession>A0A3E2WEA4</accession>
<evidence type="ECO:0000259" key="3">
    <source>
        <dbReference type="Pfam" id="PF05065"/>
    </source>
</evidence>
<dbReference type="Proteomes" id="UP000261111">
    <property type="component" value="Unassembled WGS sequence"/>
</dbReference>
<evidence type="ECO:0000256" key="1">
    <source>
        <dbReference type="ARBA" id="ARBA00004328"/>
    </source>
</evidence>
<sequence>MALKQIMLAKKIQDKEVILEGLRAKSTEFETREKELEKAINEAATDEERQTLDGEVDKFTEERDSHQSALEKAELELEELRGELNELNAKAPKSRMGGERKNMGKRNEEELDEIRSGINRFVKSKGQEREGFTSVEGGALIPEELLAPQMKPKDEVDLRNYVKVVPVNSSNGKYPVIAKSSGKMSTVSELAQNPKLANPTITEINFEVATRRGYIPISQEVIDDADYDVTGLIRDEIQSQSLNTSNADIAAKLKTATAKSVVGIDGLKDLVNKGIKKVYPVKFIISASLYAELDKLKDKNGRYLLQDSIIAASGKTLLGREVIVLDDDMIGTKAGDLVGFVGDAKSFMAFFDRKRTSVEWVDNQIYGKLLAGIVRYDVQVTDTEAGCYITYTNETPTEGA</sequence>
<dbReference type="Pfam" id="PF05065">
    <property type="entry name" value="Phage_capsid"/>
    <property type="match status" value="1"/>
</dbReference>
<reference evidence="4 5" key="1">
    <citation type="submission" date="2018-08" db="EMBL/GenBank/DDBJ databases">
        <title>A genome reference for cultivated species of the human gut microbiota.</title>
        <authorList>
            <person name="Zou Y."/>
            <person name="Xue W."/>
            <person name="Luo G."/>
        </authorList>
    </citation>
    <scope>NUCLEOTIDE SEQUENCE [LARGE SCALE GENOMIC DNA]</scope>
    <source>
        <strain evidence="4 5">AF19-21</strain>
    </source>
</reference>